<dbReference type="AlphaFoldDB" id="X0SJZ3"/>
<evidence type="ECO:0000313" key="1">
    <source>
        <dbReference type="EMBL" id="GAF75421.1"/>
    </source>
</evidence>
<sequence length="86" mass="9900">MLVNKGNYYNEINGENTAYSNLKKEIIVSNCKDARTDSISNQLDSFLLNHSNALIELITQTESLSTTSDDMDYSFTMIIFYREPKY</sequence>
<accession>X0SJZ3</accession>
<organism evidence="1">
    <name type="scientific">marine sediment metagenome</name>
    <dbReference type="NCBI Taxonomy" id="412755"/>
    <lineage>
        <taxon>unclassified sequences</taxon>
        <taxon>metagenomes</taxon>
        <taxon>ecological metagenomes</taxon>
    </lineage>
</organism>
<proteinExistence type="predicted"/>
<dbReference type="EMBL" id="BARS01000313">
    <property type="protein sequence ID" value="GAF75421.1"/>
    <property type="molecule type" value="Genomic_DNA"/>
</dbReference>
<name>X0SJZ3_9ZZZZ</name>
<reference evidence="1" key="1">
    <citation type="journal article" date="2014" name="Front. Microbiol.">
        <title>High frequency of phylogenetically diverse reductive dehalogenase-homologous genes in deep subseafloor sedimentary metagenomes.</title>
        <authorList>
            <person name="Kawai M."/>
            <person name="Futagami T."/>
            <person name="Toyoda A."/>
            <person name="Takaki Y."/>
            <person name="Nishi S."/>
            <person name="Hori S."/>
            <person name="Arai W."/>
            <person name="Tsubouchi T."/>
            <person name="Morono Y."/>
            <person name="Uchiyama I."/>
            <person name="Ito T."/>
            <person name="Fujiyama A."/>
            <person name="Inagaki F."/>
            <person name="Takami H."/>
        </authorList>
    </citation>
    <scope>NUCLEOTIDE SEQUENCE</scope>
    <source>
        <strain evidence="1">Expedition CK06-06</strain>
    </source>
</reference>
<comment type="caution">
    <text evidence="1">The sequence shown here is derived from an EMBL/GenBank/DDBJ whole genome shotgun (WGS) entry which is preliminary data.</text>
</comment>
<gene>
    <name evidence="1" type="ORF">S01H1_00819</name>
</gene>
<protein>
    <submittedName>
        <fullName evidence="1">Uncharacterized protein</fullName>
    </submittedName>
</protein>